<protein>
    <recommendedName>
        <fullName evidence="4">CHAP domain-containing protein</fullName>
    </recommendedName>
</protein>
<accession>A0A1H7G375</accession>
<feature type="region of interest" description="Disordered" evidence="1">
    <location>
        <begin position="1"/>
        <end position="87"/>
    </location>
</feature>
<dbReference type="AlphaFoldDB" id="A0A1H7G375"/>
<proteinExistence type="predicted"/>
<evidence type="ECO:0000256" key="1">
    <source>
        <dbReference type="SAM" id="MobiDB-lite"/>
    </source>
</evidence>
<keyword evidence="3" id="KW-1185">Reference proteome</keyword>
<dbReference type="EMBL" id="FOAP01000001">
    <property type="protein sequence ID" value="SEK31967.1"/>
    <property type="molecule type" value="Genomic_DNA"/>
</dbReference>
<gene>
    <name evidence="2" type="ORF">SAMN05444354_101274</name>
</gene>
<reference evidence="3" key="1">
    <citation type="submission" date="2016-10" db="EMBL/GenBank/DDBJ databases">
        <authorList>
            <person name="Varghese N."/>
            <person name="Submissions S."/>
        </authorList>
    </citation>
    <scope>NUCLEOTIDE SEQUENCE [LARGE SCALE GENOMIC DNA]</scope>
    <source>
        <strain evidence="3">DSM 17044</strain>
    </source>
</reference>
<evidence type="ECO:0000313" key="2">
    <source>
        <dbReference type="EMBL" id="SEK31967.1"/>
    </source>
</evidence>
<name>A0A1H7G375_STIAU</name>
<feature type="compositionally biased region" description="Low complexity" evidence="1">
    <location>
        <begin position="46"/>
        <end position="55"/>
    </location>
</feature>
<evidence type="ECO:0008006" key="4">
    <source>
        <dbReference type="Google" id="ProtNLM"/>
    </source>
</evidence>
<dbReference type="Gene3D" id="3.90.1720.10">
    <property type="entry name" value="endopeptidase domain like (from Nostoc punctiforme)"/>
    <property type="match status" value="1"/>
</dbReference>
<dbReference type="Proteomes" id="UP000182719">
    <property type="component" value="Unassembled WGS sequence"/>
</dbReference>
<evidence type="ECO:0000313" key="3">
    <source>
        <dbReference type="Proteomes" id="UP000182719"/>
    </source>
</evidence>
<organism evidence="2 3">
    <name type="scientific">Stigmatella aurantiaca</name>
    <dbReference type="NCBI Taxonomy" id="41"/>
    <lineage>
        <taxon>Bacteria</taxon>
        <taxon>Pseudomonadati</taxon>
        <taxon>Myxococcota</taxon>
        <taxon>Myxococcia</taxon>
        <taxon>Myxococcales</taxon>
        <taxon>Cystobacterineae</taxon>
        <taxon>Archangiaceae</taxon>
        <taxon>Stigmatella</taxon>
    </lineage>
</organism>
<sequence length="210" mass="22300">MSVGSSKSSTSSSSSSSRSSSSSSGASRSSSTSGENRQTKAETKTPKTGTTAPKNKQVDQFEAASPQLAKRSTSVKQLRASGGGTSNMDVDKAVAHLNANAHGTSQKKCAQYVRQAIEAGGVRLDVNTRPGEAKNYGPYLGRHGFTAVNTQNYVPQKGDVAVIQPYPGGSAAGHITMYNGSQWVSDFTQRDMWSGPGYRKHQPSYEIYRP</sequence>
<feature type="compositionally biased region" description="Low complexity" evidence="1">
    <location>
        <begin position="1"/>
        <end position="33"/>
    </location>
</feature>